<dbReference type="Ensembl" id="ENSCMIT00000003304.1">
    <property type="protein sequence ID" value="ENSCMIP00000003186.1"/>
    <property type="gene ID" value="ENSCMIG00000001895.1"/>
</dbReference>
<comment type="subcellular location">
    <subcellularLocation>
        <location evidence="1">Cell membrane</location>
        <topology evidence="1">Multi-pass membrane protein</topology>
    </subcellularLocation>
</comment>
<dbReference type="InterPro" id="IPR000337">
    <property type="entry name" value="GPCR_3"/>
</dbReference>
<organism evidence="15 16">
    <name type="scientific">Callorhinchus milii</name>
    <name type="common">Ghost shark</name>
    <dbReference type="NCBI Taxonomy" id="7868"/>
    <lineage>
        <taxon>Eukaryota</taxon>
        <taxon>Metazoa</taxon>
        <taxon>Chordata</taxon>
        <taxon>Craniata</taxon>
        <taxon>Vertebrata</taxon>
        <taxon>Chondrichthyes</taxon>
        <taxon>Holocephali</taxon>
        <taxon>Chimaeriformes</taxon>
        <taxon>Callorhinchidae</taxon>
        <taxon>Callorhinchus</taxon>
    </lineage>
</organism>
<evidence type="ECO:0000256" key="12">
    <source>
        <dbReference type="SAM" id="Phobius"/>
    </source>
</evidence>
<dbReference type="InterPro" id="IPR001828">
    <property type="entry name" value="ANF_lig-bd_rcpt"/>
</dbReference>
<feature type="transmembrane region" description="Helical" evidence="12">
    <location>
        <begin position="586"/>
        <end position="612"/>
    </location>
</feature>
<dbReference type="Pfam" id="PF01094">
    <property type="entry name" value="ANF_receptor"/>
    <property type="match status" value="1"/>
</dbReference>
<dbReference type="Gene3D" id="3.40.50.2300">
    <property type="match status" value="2"/>
</dbReference>
<comment type="similarity">
    <text evidence="2">Belongs to the G-protein coupled receptor 3 family.</text>
</comment>
<name>A0A4W3GIH7_CALMI</name>
<dbReference type="GeneTree" id="ENSGT01050000244874"/>
<keyword evidence="11" id="KW-0807">Transducer</keyword>
<keyword evidence="9" id="KW-0675">Receptor</keyword>
<evidence type="ECO:0000256" key="10">
    <source>
        <dbReference type="ARBA" id="ARBA00023180"/>
    </source>
</evidence>
<evidence type="ECO:0000256" key="9">
    <source>
        <dbReference type="ARBA" id="ARBA00023170"/>
    </source>
</evidence>
<dbReference type="PRINTS" id="PR01535">
    <property type="entry name" value="VOMERONASL2R"/>
</dbReference>
<dbReference type="GO" id="GO:0005886">
    <property type="term" value="C:plasma membrane"/>
    <property type="evidence" value="ECO:0007669"/>
    <property type="project" value="UniProtKB-SubCell"/>
</dbReference>
<evidence type="ECO:0000313" key="16">
    <source>
        <dbReference type="Proteomes" id="UP000314986"/>
    </source>
</evidence>
<dbReference type="OMA" id="KPPELTC"/>
<feature type="transmembrane region" description="Helical" evidence="12">
    <location>
        <begin position="624"/>
        <end position="645"/>
    </location>
</feature>
<feature type="signal peptide" evidence="13">
    <location>
        <begin position="1"/>
        <end position="19"/>
    </location>
</feature>
<dbReference type="InParanoid" id="A0A4W3GIH7"/>
<keyword evidence="4 12" id="KW-0812">Transmembrane</keyword>
<dbReference type="InterPro" id="IPR011500">
    <property type="entry name" value="GPCR_3_9-Cys_dom"/>
</dbReference>
<evidence type="ECO:0000256" key="8">
    <source>
        <dbReference type="ARBA" id="ARBA00023136"/>
    </source>
</evidence>
<feature type="transmembrane region" description="Helical" evidence="12">
    <location>
        <begin position="701"/>
        <end position="720"/>
    </location>
</feature>
<dbReference type="SUPFAM" id="SSF53822">
    <property type="entry name" value="Periplasmic binding protein-like I"/>
    <property type="match status" value="1"/>
</dbReference>
<evidence type="ECO:0000256" key="1">
    <source>
        <dbReference type="ARBA" id="ARBA00004651"/>
    </source>
</evidence>
<keyword evidence="16" id="KW-1185">Reference proteome</keyword>
<dbReference type="AlphaFoldDB" id="A0A4W3GIH7"/>
<dbReference type="GO" id="GO:0004930">
    <property type="term" value="F:G protein-coupled receptor activity"/>
    <property type="evidence" value="ECO:0007669"/>
    <property type="project" value="UniProtKB-KW"/>
</dbReference>
<dbReference type="InterPro" id="IPR000068">
    <property type="entry name" value="GPCR_3_Ca_sens_rcpt-rel"/>
</dbReference>
<feature type="domain" description="G-protein coupled receptors family 3 profile" evidence="14">
    <location>
        <begin position="587"/>
        <end position="851"/>
    </location>
</feature>
<dbReference type="Proteomes" id="UP000314986">
    <property type="component" value="Unassembled WGS sequence"/>
</dbReference>
<feature type="transmembrane region" description="Helical" evidence="12">
    <location>
        <begin position="657"/>
        <end position="681"/>
    </location>
</feature>
<dbReference type="PROSITE" id="PS50259">
    <property type="entry name" value="G_PROTEIN_RECEP_F3_4"/>
    <property type="match status" value="1"/>
</dbReference>
<dbReference type="InterPro" id="IPR038550">
    <property type="entry name" value="GPCR_3_9-Cys_sf"/>
</dbReference>
<reference evidence="16" key="3">
    <citation type="journal article" date="2014" name="Nature">
        <title>Elephant shark genome provides unique insights into gnathostome evolution.</title>
        <authorList>
            <consortium name="International Elephant Shark Genome Sequencing Consortium"/>
            <person name="Venkatesh B."/>
            <person name="Lee A.P."/>
            <person name="Ravi V."/>
            <person name="Maurya A.K."/>
            <person name="Lian M.M."/>
            <person name="Swann J.B."/>
            <person name="Ohta Y."/>
            <person name="Flajnik M.F."/>
            <person name="Sutoh Y."/>
            <person name="Kasahara M."/>
            <person name="Hoon S."/>
            <person name="Gangu V."/>
            <person name="Roy S.W."/>
            <person name="Irimia M."/>
            <person name="Korzh V."/>
            <person name="Kondrychyn I."/>
            <person name="Lim Z.W."/>
            <person name="Tay B.H."/>
            <person name="Tohari S."/>
            <person name="Kong K.W."/>
            <person name="Ho S."/>
            <person name="Lorente-Galdos B."/>
            <person name="Quilez J."/>
            <person name="Marques-Bonet T."/>
            <person name="Raney B.J."/>
            <person name="Ingham P.W."/>
            <person name="Tay A."/>
            <person name="Hillier L.W."/>
            <person name="Minx P."/>
            <person name="Boehm T."/>
            <person name="Wilson R.K."/>
            <person name="Brenner S."/>
            <person name="Warren W.C."/>
        </authorList>
    </citation>
    <scope>NUCLEOTIDE SEQUENCE [LARGE SCALE GENOMIC DNA]</scope>
</reference>
<evidence type="ECO:0000256" key="3">
    <source>
        <dbReference type="ARBA" id="ARBA00022475"/>
    </source>
</evidence>
<evidence type="ECO:0000256" key="6">
    <source>
        <dbReference type="ARBA" id="ARBA00022989"/>
    </source>
</evidence>
<feature type="chain" id="PRO_5021187010" evidence="13">
    <location>
        <begin position="20"/>
        <end position="855"/>
    </location>
</feature>
<keyword evidence="6 12" id="KW-1133">Transmembrane helix</keyword>
<keyword evidence="8 12" id="KW-0472">Membrane</keyword>
<dbReference type="FunFam" id="3.40.50.2300:FF:000016">
    <property type="entry name" value="Taste 1 receptor member 2"/>
    <property type="match status" value="1"/>
</dbReference>
<feature type="transmembrane region" description="Helical" evidence="12">
    <location>
        <begin position="747"/>
        <end position="769"/>
    </location>
</feature>
<dbReference type="PANTHER" id="PTHR24061:SF528">
    <property type="entry name" value="C-FAMILY ODORANT RECEPTOR OLFCD2-RELATED"/>
    <property type="match status" value="1"/>
</dbReference>
<sequence>MYRLFLCLLFASSMWESNEETCKLQGKFNLPQISKDGDIVLGGIFSLHSGRLIQINSCFTAPEETKCRSFDFRVFRLVNTMIFAIEEINENSAILPNVTLGYTIYDDCGSPTITTKVALGLMNGQKEEEIESGDDCQESPSIPALVGADGSSESMAVARLIAPFRIPMVSYFSTCACLSDRKEYPTFYRTIPSDYHQSKVLAQIIKKFGWTWIGAIRSNNDYGNFGMQAFVDIAQELGICIAFSESFHRAESLEKIKKIVNIMKSSTTKVIVAFAPPAEMQILLKEIIRQNVTGIQWIGTEAWITAQIISPDESARFLTGTIGLSIPLFEVKGLREFLLKIHPSGFPGNSLVKEFWETAFQCIFWSGNTSQITAASTLQQCTGQEKLSALHNAYSEVSMDGSSYNVYKAVYAVAHALHNMISCEKGKGPFINNTCLLHYLQSVNFTTTSGDSVYFDENGDPVATYDLLNWGINSRGAAEIRVIGFYDGSASPGHELTLDEETIEWKHFSAKVPRAVCSESCIPGTRKVARKGQPVCCFDCTECAEGEISNITDSTDCIKCPEQYWPNQQRDRCRPKEIEFLSFTEMLGGVLLTLALVGVSTTISIAIVFFTHRDTPIVKANNSELSYLLLFALTLCFLCSVTFIGEPSVWACMLCHTAFAIAFVLCISCILIKTILVILAFKATLPNNNMAKLFGPAQQRWSVFLLTSVQCLICTLWLTISHPFPMRNTEYYREIIILECDLGSVSAFYSMAGYIAFLAGVSFVLAFLARKLPDNFNEAQCITFSMLTFCAVWITFIPVYISSPGKYTIAVEVFAILASSFGLLFCIFVPKCYIILIKPEINTRKHLLGKVPVNE</sequence>
<reference evidence="15" key="4">
    <citation type="submission" date="2025-08" db="UniProtKB">
        <authorList>
            <consortium name="Ensembl"/>
        </authorList>
    </citation>
    <scope>IDENTIFICATION</scope>
</reference>
<evidence type="ECO:0000259" key="14">
    <source>
        <dbReference type="PROSITE" id="PS50259"/>
    </source>
</evidence>
<evidence type="ECO:0000256" key="2">
    <source>
        <dbReference type="ARBA" id="ARBA00007242"/>
    </source>
</evidence>
<accession>A0A4W3GIH7</accession>
<evidence type="ECO:0000313" key="15">
    <source>
        <dbReference type="Ensembl" id="ENSCMIP00000003186.1"/>
    </source>
</evidence>
<dbReference type="Gene3D" id="2.10.50.30">
    <property type="entry name" value="GPCR, family 3, nine cysteines domain"/>
    <property type="match status" value="1"/>
</dbReference>
<dbReference type="InterPro" id="IPR028082">
    <property type="entry name" value="Peripla_BP_I"/>
</dbReference>
<dbReference type="CDD" id="cd15283">
    <property type="entry name" value="7tmC_V2R_pheromone"/>
    <property type="match status" value="1"/>
</dbReference>
<dbReference type="Pfam" id="PF07562">
    <property type="entry name" value="NCD3G"/>
    <property type="match status" value="1"/>
</dbReference>
<dbReference type="FunFam" id="2.10.50.30:FF:000002">
    <property type="entry name" value="Vomeronasal 2 receptor, h1"/>
    <property type="match status" value="1"/>
</dbReference>
<dbReference type="InterPro" id="IPR017978">
    <property type="entry name" value="GPCR_3_C"/>
</dbReference>
<evidence type="ECO:0000256" key="11">
    <source>
        <dbReference type="ARBA" id="ARBA00023224"/>
    </source>
</evidence>
<protein>
    <submittedName>
        <fullName evidence="15">Extracellular calcium-sensing receptor-like</fullName>
    </submittedName>
</protein>
<dbReference type="PANTHER" id="PTHR24061">
    <property type="entry name" value="CALCIUM-SENSING RECEPTOR-RELATED"/>
    <property type="match status" value="1"/>
</dbReference>
<feature type="transmembrane region" description="Helical" evidence="12">
    <location>
        <begin position="813"/>
        <end position="836"/>
    </location>
</feature>
<evidence type="ECO:0000256" key="5">
    <source>
        <dbReference type="ARBA" id="ARBA00022729"/>
    </source>
</evidence>
<dbReference type="PRINTS" id="PR00248">
    <property type="entry name" value="GPCRMGR"/>
</dbReference>
<keyword evidence="7" id="KW-0297">G-protein coupled receptor</keyword>
<evidence type="ECO:0000256" key="13">
    <source>
        <dbReference type="SAM" id="SignalP"/>
    </source>
</evidence>
<reference evidence="15" key="5">
    <citation type="submission" date="2025-09" db="UniProtKB">
        <authorList>
            <consortium name="Ensembl"/>
        </authorList>
    </citation>
    <scope>IDENTIFICATION</scope>
</reference>
<reference evidence="16" key="2">
    <citation type="journal article" date="2007" name="PLoS Biol.">
        <title>Survey sequencing and comparative analysis of the elephant shark (Callorhinchus milii) genome.</title>
        <authorList>
            <person name="Venkatesh B."/>
            <person name="Kirkness E.F."/>
            <person name="Loh Y.H."/>
            <person name="Halpern A.L."/>
            <person name="Lee A.P."/>
            <person name="Johnson J."/>
            <person name="Dandona N."/>
            <person name="Viswanathan L.D."/>
            <person name="Tay A."/>
            <person name="Venter J.C."/>
            <person name="Strausberg R.L."/>
            <person name="Brenner S."/>
        </authorList>
    </citation>
    <scope>NUCLEOTIDE SEQUENCE [LARGE SCALE GENOMIC DNA]</scope>
</reference>
<proteinExistence type="inferred from homology"/>
<dbReference type="CDD" id="cd06364">
    <property type="entry name" value="PBP1_CaSR"/>
    <property type="match status" value="1"/>
</dbReference>
<evidence type="ECO:0000256" key="7">
    <source>
        <dbReference type="ARBA" id="ARBA00023040"/>
    </source>
</evidence>
<evidence type="ECO:0000256" key="4">
    <source>
        <dbReference type="ARBA" id="ARBA00022692"/>
    </source>
</evidence>
<keyword evidence="10" id="KW-0325">Glycoprotein</keyword>
<reference evidence="16" key="1">
    <citation type="journal article" date="2006" name="Science">
        <title>Ancient noncoding elements conserved in the human genome.</title>
        <authorList>
            <person name="Venkatesh B."/>
            <person name="Kirkness E.F."/>
            <person name="Loh Y.H."/>
            <person name="Halpern A.L."/>
            <person name="Lee A.P."/>
            <person name="Johnson J."/>
            <person name="Dandona N."/>
            <person name="Viswanathan L.D."/>
            <person name="Tay A."/>
            <person name="Venter J.C."/>
            <person name="Strausberg R.L."/>
            <person name="Brenner S."/>
        </authorList>
    </citation>
    <scope>NUCLEOTIDE SEQUENCE [LARGE SCALE GENOMIC DNA]</scope>
</reference>
<keyword evidence="5 13" id="KW-0732">Signal</keyword>
<feature type="transmembrane region" description="Helical" evidence="12">
    <location>
        <begin position="781"/>
        <end position="801"/>
    </location>
</feature>
<dbReference type="Pfam" id="PF00003">
    <property type="entry name" value="7tm_3"/>
    <property type="match status" value="1"/>
</dbReference>
<dbReference type="InterPro" id="IPR004073">
    <property type="entry name" value="GPCR_3_vmron_rcpt_2"/>
</dbReference>
<keyword evidence="3" id="KW-1003">Cell membrane</keyword>